<proteinExistence type="predicted"/>
<accession>A0A1J0MDR3</accession>
<gene>
    <name evidence="1" type="ORF">SEA_TAPTIC_34</name>
</gene>
<evidence type="ECO:0008006" key="3">
    <source>
        <dbReference type="Google" id="ProtNLM"/>
    </source>
</evidence>
<sequence>MFQPPPGFDDAVFDGEQCARRGTIREVQVPEVGVVKARYPMPNALANLAMSENPKASAKSRQEHRVRFLRAHLDEGEHERLTVEMMRGELPFDTMERVTQAIATMGTARPTLPSSASR</sequence>
<name>A0A1J0MDR3_9CAUD</name>
<dbReference type="Proteomes" id="UP000225735">
    <property type="component" value="Segment"/>
</dbReference>
<dbReference type="InterPro" id="IPR056927">
    <property type="entry name" value="Phage_TAC"/>
</dbReference>
<protein>
    <recommendedName>
        <fullName evidence="3">Tail assembly chaperone</fullName>
    </recommendedName>
</protein>
<keyword evidence="2" id="KW-1185">Reference proteome</keyword>
<organism evidence="1 2">
    <name type="scientific">Mycobacterium phage Taptic</name>
    <dbReference type="NCBI Taxonomy" id="1920305"/>
    <lineage>
        <taxon>Viruses</taxon>
        <taxon>Duplodnaviria</taxon>
        <taxon>Heunggongvirae</taxon>
        <taxon>Uroviricota</taxon>
        <taxon>Caudoviricetes</taxon>
        <taxon>Northamptonvirus</taxon>
        <taxon>Northamptonvirus taptic</taxon>
    </lineage>
</organism>
<evidence type="ECO:0000313" key="2">
    <source>
        <dbReference type="Proteomes" id="UP000225735"/>
    </source>
</evidence>
<reference evidence="1 2" key="1">
    <citation type="submission" date="2016-11" db="EMBL/GenBank/DDBJ databases">
        <authorList>
            <person name="Seier E.R."/>
            <person name="Hipwell C.M."/>
            <person name="Kelliher A.B."/>
            <person name="Lando N.A."/>
            <person name="Tsaousis B.E."/>
            <person name="Esposito E.C."/>
            <person name="Heckman E.L."/>
            <person name="Mageeney C.M."/>
            <person name="Kenna M.A."/>
            <person name="Ware V.C."/>
            <person name="Garlena R.A."/>
            <person name="Russell D.A."/>
            <person name="Pope W.H."/>
            <person name="Jacobs-Sera D."/>
            <person name="Hendrix R.W."/>
            <person name="Hatfull G.F."/>
        </authorList>
    </citation>
    <scope>NUCLEOTIDE SEQUENCE [LARGE SCALE GENOMIC DNA]</scope>
</reference>
<evidence type="ECO:0000313" key="1">
    <source>
        <dbReference type="EMBL" id="APD19264.1"/>
    </source>
</evidence>
<dbReference type="EMBL" id="KY130461">
    <property type="protein sequence ID" value="APD19264.1"/>
    <property type="molecule type" value="Genomic_DNA"/>
</dbReference>
<dbReference type="Pfam" id="PF23781">
    <property type="entry name" value="Phage_TAC_16"/>
    <property type="match status" value="1"/>
</dbReference>